<accession>A0AA41Y3X0</accession>
<keyword evidence="5" id="KW-1185">Reference proteome</keyword>
<evidence type="ECO:0000256" key="1">
    <source>
        <dbReference type="ARBA" id="ARBA00038473"/>
    </source>
</evidence>
<dbReference type="Proteomes" id="UP001163821">
    <property type="component" value="Unassembled WGS sequence"/>
</dbReference>
<dbReference type="SUPFAM" id="SSF56601">
    <property type="entry name" value="beta-lactamase/transpeptidase-like"/>
    <property type="match status" value="1"/>
</dbReference>
<gene>
    <name evidence="4" type="ORF">N2K84_09645</name>
</gene>
<dbReference type="InterPro" id="IPR051478">
    <property type="entry name" value="Beta-lactamase-like_AB/R"/>
</dbReference>
<dbReference type="Gene3D" id="3.40.710.10">
    <property type="entry name" value="DD-peptidase/beta-lactamase superfamily"/>
    <property type="match status" value="1"/>
</dbReference>
<reference evidence="4" key="1">
    <citation type="submission" date="2022-10" db="EMBL/GenBank/DDBJ databases">
        <title>Gaoshiqiia sediminis gen. nov., sp. nov., isolated from coastal sediment.</title>
        <authorList>
            <person name="Yu W.X."/>
            <person name="Mu D.S."/>
            <person name="Du J.Z."/>
            <person name="Liang Y.Q."/>
        </authorList>
    </citation>
    <scope>NUCLEOTIDE SEQUENCE</scope>
    <source>
        <strain evidence="4">A06</strain>
    </source>
</reference>
<organism evidence="4 5">
    <name type="scientific">Gaoshiqia sediminis</name>
    <dbReference type="NCBI Taxonomy" id="2986998"/>
    <lineage>
        <taxon>Bacteria</taxon>
        <taxon>Pseudomonadati</taxon>
        <taxon>Bacteroidota</taxon>
        <taxon>Bacteroidia</taxon>
        <taxon>Marinilabiliales</taxon>
        <taxon>Prolixibacteraceae</taxon>
        <taxon>Gaoshiqia</taxon>
    </lineage>
</organism>
<proteinExistence type="inferred from homology"/>
<dbReference type="EMBL" id="JAPAAF010000011">
    <property type="protein sequence ID" value="MCW0482991.1"/>
    <property type="molecule type" value="Genomic_DNA"/>
</dbReference>
<sequence>MKNVKFKLFVLAHLIFLMSNINAQSKAAYPELIKESEALIIKKMESDQIIGVNAVILVDDSVIWKRSFGYADKENNVPMAEHTVVNIASATKTFTVLAIMQLQEKGLLDINQPINKYLPQFDPLTRGENLDDVTVKSVITHSSGIQTDVLKNGDLGSGKYTDVLGFINESYLLYPPGLVESYSNSGYNILGHLIKQVSGQDYPEYIHENIFAPLGMSSSGFFMDSLQGRTRVYSGGKSMHDYGFRDIASGGIYTNINDFIKYARELMHAYHGMNSPLIRTSTIREMFTLQTGSAVLESNKKGLGWFMFKNDSVFAVTHAGDAITGHAEICLIPDKNAAAIILINSAEGESLKRDFTFKFIHKFGLSVPDIIPPPVIKEVHHEINPIDLPLVVKEKHTGDYSQGFSYLTVSLDDDNLVIYRDGKQYILKALSEDEFVPYEVGQDSLSVKDKERYCFMDYGNFHILIHKKGEQESRLGYKLNSFNTSKFAKKLGSYEHYGYQLLMGDTKFKGAALSIADDRILMLKLIAYDGEYPFPLNVISDGYAITSGLGVGFGFTVKFTEDEKYDLIDFGGITFRKLK</sequence>
<feature type="domain" description="Beta-lactamase-related" evidence="3">
    <location>
        <begin position="38"/>
        <end position="355"/>
    </location>
</feature>
<dbReference type="Pfam" id="PF00144">
    <property type="entry name" value="Beta-lactamase"/>
    <property type="match status" value="1"/>
</dbReference>
<comment type="similarity">
    <text evidence="1">Belongs to the beta-lactamase family.</text>
</comment>
<dbReference type="RefSeq" id="WP_282591594.1">
    <property type="nucleotide sequence ID" value="NZ_JAPAAF010000011.1"/>
</dbReference>
<evidence type="ECO:0000313" key="4">
    <source>
        <dbReference type="EMBL" id="MCW0482991.1"/>
    </source>
</evidence>
<dbReference type="AlphaFoldDB" id="A0AA41Y3X0"/>
<dbReference type="InterPro" id="IPR001466">
    <property type="entry name" value="Beta-lactam-related"/>
</dbReference>
<name>A0AA41Y3X0_9BACT</name>
<comment type="caution">
    <text evidence="4">The sequence shown here is derived from an EMBL/GenBank/DDBJ whole genome shotgun (WGS) entry which is preliminary data.</text>
</comment>
<evidence type="ECO:0000313" key="5">
    <source>
        <dbReference type="Proteomes" id="UP001163821"/>
    </source>
</evidence>
<feature type="signal peptide" evidence="2">
    <location>
        <begin position="1"/>
        <end position="23"/>
    </location>
</feature>
<dbReference type="InterPro" id="IPR012338">
    <property type="entry name" value="Beta-lactam/transpept-like"/>
</dbReference>
<evidence type="ECO:0000259" key="3">
    <source>
        <dbReference type="Pfam" id="PF00144"/>
    </source>
</evidence>
<feature type="chain" id="PRO_5041256359" evidence="2">
    <location>
        <begin position="24"/>
        <end position="579"/>
    </location>
</feature>
<evidence type="ECO:0000256" key="2">
    <source>
        <dbReference type="SAM" id="SignalP"/>
    </source>
</evidence>
<keyword evidence="2" id="KW-0732">Signal</keyword>
<dbReference type="PANTHER" id="PTHR22935">
    <property type="entry name" value="PENICILLIN-BINDING PROTEIN"/>
    <property type="match status" value="1"/>
</dbReference>
<dbReference type="PANTHER" id="PTHR22935:SF95">
    <property type="entry name" value="BETA-LACTAMASE-LIKE 1-RELATED"/>
    <property type="match status" value="1"/>
</dbReference>
<protein>
    <submittedName>
        <fullName evidence="4">Beta-lactamase family protein</fullName>
    </submittedName>
</protein>